<protein>
    <submittedName>
        <fullName evidence="1">Ankyrin repeat-containing domain protein</fullName>
    </submittedName>
</protein>
<dbReference type="OrthoDB" id="426293at2759"/>
<evidence type="ECO:0000313" key="2">
    <source>
        <dbReference type="Proteomes" id="UP000326565"/>
    </source>
</evidence>
<dbReference type="Gene3D" id="1.25.40.20">
    <property type="entry name" value="Ankyrin repeat-containing domain"/>
    <property type="match status" value="1"/>
</dbReference>
<dbReference type="Proteomes" id="UP000326565">
    <property type="component" value="Unassembled WGS sequence"/>
</dbReference>
<keyword evidence="2" id="KW-1185">Reference proteome</keyword>
<evidence type="ECO:0000313" key="1">
    <source>
        <dbReference type="EMBL" id="KAB8070750.1"/>
    </source>
</evidence>
<proteinExistence type="predicted"/>
<dbReference type="SMART" id="SM00248">
    <property type="entry name" value="ANK"/>
    <property type="match status" value="5"/>
</dbReference>
<name>A0A5N5WUA6_9EURO</name>
<reference evidence="1 2" key="1">
    <citation type="submission" date="2019-04" db="EMBL/GenBank/DDBJ databases">
        <title>Friends and foes A comparative genomics study of 23 Aspergillus species from section Flavi.</title>
        <authorList>
            <consortium name="DOE Joint Genome Institute"/>
            <person name="Kjaerbolling I."/>
            <person name="Vesth T."/>
            <person name="Frisvad J.C."/>
            <person name="Nybo J.L."/>
            <person name="Theobald S."/>
            <person name="Kildgaard S."/>
            <person name="Isbrandt T."/>
            <person name="Kuo A."/>
            <person name="Sato A."/>
            <person name="Lyhne E.K."/>
            <person name="Kogle M.E."/>
            <person name="Wiebenga A."/>
            <person name="Kun R.S."/>
            <person name="Lubbers R.J."/>
            <person name="Makela M.R."/>
            <person name="Barry K."/>
            <person name="Chovatia M."/>
            <person name="Clum A."/>
            <person name="Daum C."/>
            <person name="Haridas S."/>
            <person name="He G."/>
            <person name="LaButti K."/>
            <person name="Lipzen A."/>
            <person name="Mondo S."/>
            <person name="Riley R."/>
            <person name="Salamov A."/>
            <person name="Simmons B.A."/>
            <person name="Magnuson J.K."/>
            <person name="Henrissat B."/>
            <person name="Mortensen U.H."/>
            <person name="Larsen T.O."/>
            <person name="Devries R.P."/>
            <person name="Grigoriev I.V."/>
            <person name="Machida M."/>
            <person name="Baker S.E."/>
            <person name="Andersen M.R."/>
        </authorList>
    </citation>
    <scope>NUCLEOTIDE SEQUENCE [LARGE SCALE GENOMIC DNA]</scope>
    <source>
        <strain evidence="1 2">CBS 151.66</strain>
    </source>
</reference>
<dbReference type="InterPro" id="IPR036770">
    <property type="entry name" value="Ankyrin_rpt-contain_sf"/>
</dbReference>
<dbReference type="SUPFAM" id="SSF48403">
    <property type="entry name" value="Ankyrin repeat"/>
    <property type="match status" value="1"/>
</dbReference>
<organism evidence="1 2">
    <name type="scientific">Aspergillus leporis</name>
    <dbReference type="NCBI Taxonomy" id="41062"/>
    <lineage>
        <taxon>Eukaryota</taxon>
        <taxon>Fungi</taxon>
        <taxon>Dikarya</taxon>
        <taxon>Ascomycota</taxon>
        <taxon>Pezizomycotina</taxon>
        <taxon>Eurotiomycetes</taxon>
        <taxon>Eurotiomycetidae</taxon>
        <taxon>Eurotiales</taxon>
        <taxon>Aspergillaceae</taxon>
        <taxon>Aspergillus</taxon>
        <taxon>Aspergillus subgen. Circumdati</taxon>
    </lineage>
</organism>
<dbReference type="EMBL" id="ML732292">
    <property type="protein sequence ID" value="KAB8070750.1"/>
    <property type="molecule type" value="Genomic_DNA"/>
</dbReference>
<dbReference type="AlphaFoldDB" id="A0A5N5WUA6"/>
<gene>
    <name evidence="1" type="ORF">BDV29DRAFT_193798</name>
</gene>
<dbReference type="InterPro" id="IPR002110">
    <property type="entry name" value="Ankyrin_rpt"/>
</dbReference>
<accession>A0A5N5WUA6</accession>
<sequence length="204" mass="23293">MGETMISIVISGGNLDNVIELLGEGALMITEHFILATQMKLYSFLELYLNRGWNINADVYFNDMTLLTWFLEHGADPNKRCRIHDCTPYSYAFAEAPLEAIEMLFRYGRSLDSLETRIYNKSPDANALDDFAMNFRAGLGIPFHYATLVGSLNSVEFLVEKGGDIWVLDPYRRTELSLAIHANHEQVVQFLKGLRLEQKDRPSY</sequence>